<evidence type="ECO:0000313" key="3">
    <source>
        <dbReference type="EMBL" id="MCZ8536456.1"/>
    </source>
</evidence>
<evidence type="ECO:0000313" key="4">
    <source>
        <dbReference type="Proteomes" id="UP001152173"/>
    </source>
</evidence>
<keyword evidence="4" id="KW-1185">Reference proteome</keyword>
<feature type="coiled-coil region" evidence="1">
    <location>
        <begin position="36"/>
        <end position="120"/>
    </location>
</feature>
<dbReference type="InterPro" id="IPR019454">
    <property type="entry name" value="Lipoprot_YkyA-like"/>
</dbReference>
<feature type="coiled-coil region" evidence="1">
    <location>
        <begin position="161"/>
        <end position="213"/>
    </location>
</feature>
<reference evidence="3" key="1">
    <citation type="submission" date="2022-05" db="EMBL/GenBank/DDBJ databases">
        <authorList>
            <person name="Colautti A."/>
            <person name="Iacumin L."/>
        </authorList>
    </citation>
    <scope>NUCLEOTIDE SEQUENCE</scope>
    <source>
        <strain evidence="3">SK 55</strain>
    </source>
</reference>
<dbReference type="PROSITE" id="PS51257">
    <property type="entry name" value="PROKAR_LIPOPROTEIN"/>
    <property type="match status" value="1"/>
</dbReference>
<keyword evidence="2" id="KW-0732">Signal</keyword>
<evidence type="ECO:0000256" key="1">
    <source>
        <dbReference type="SAM" id="Coils"/>
    </source>
</evidence>
<feature type="signal peptide" evidence="2">
    <location>
        <begin position="1"/>
        <end position="25"/>
    </location>
</feature>
<dbReference type="Proteomes" id="UP001152173">
    <property type="component" value="Unassembled WGS sequence"/>
</dbReference>
<dbReference type="SUPFAM" id="SSF140423">
    <property type="entry name" value="MW0975(SA0943)-like"/>
    <property type="match status" value="1"/>
</dbReference>
<keyword evidence="1" id="KW-0175">Coiled coil</keyword>
<dbReference type="InterPro" id="IPR036785">
    <property type="entry name" value="YkyA-like_sf"/>
</dbReference>
<name>A0A9X3LEF2_9BACL</name>
<dbReference type="Gene3D" id="1.20.120.570">
    <property type="entry name" value="YkyA-like"/>
    <property type="match status" value="1"/>
</dbReference>
<organism evidence="3 4">
    <name type="scientific">Paenisporosarcina quisquiliarum</name>
    <dbReference type="NCBI Taxonomy" id="365346"/>
    <lineage>
        <taxon>Bacteria</taxon>
        <taxon>Bacillati</taxon>
        <taxon>Bacillota</taxon>
        <taxon>Bacilli</taxon>
        <taxon>Bacillales</taxon>
        <taxon>Caryophanaceae</taxon>
        <taxon>Paenisporosarcina</taxon>
    </lineage>
</organism>
<sequence>MKKIVIGTVLSTSLLLSACSIGTSAEQQLSDSLTKVYEEEQGYRDAQAKLAELEKKEQLTFNQTMELTQQQKEEVSVKVEELKSSLSERLTLLKEENDSIEKAQESLSSLDKIVEEAKDDHIKSSVSDLQEAMDARYEAHDQVSAEYQKLTDLQSTLYEMLTNEETQQAELQEQVVKVNEQNEVVQSAINAFNNATKELNEKKESVYDSLQEEK</sequence>
<dbReference type="RefSeq" id="WP_269925558.1">
    <property type="nucleotide sequence ID" value="NZ_JAMKBJ010000003.1"/>
</dbReference>
<gene>
    <name evidence="3" type="ORF">M9R32_04585</name>
</gene>
<accession>A0A9X3LEF2</accession>
<dbReference type="EMBL" id="JAMKBJ010000003">
    <property type="protein sequence ID" value="MCZ8536456.1"/>
    <property type="molecule type" value="Genomic_DNA"/>
</dbReference>
<protein>
    <submittedName>
        <fullName evidence="3">YkyA family protein</fullName>
    </submittedName>
</protein>
<evidence type="ECO:0000256" key="2">
    <source>
        <dbReference type="SAM" id="SignalP"/>
    </source>
</evidence>
<comment type="caution">
    <text evidence="3">The sequence shown here is derived from an EMBL/GenBank/DDBJ whole genome shotgun (WGS) entry which is preliminary data.</text>
</comment>
<proteinExistence type="predicted"/>
<dbReference type="AlphaFoldDB" id="A0A9X3LEF2"/>
<feature type="chain" id="PRO_5040913109" evidence="2">
    <location>
        <begin position="26"/>
        <end position="214"/>
    </location>
</feature>
<dbReference type="Pfam" id="PF10368">
    <property type="entry name" value="YkyA"/>
    <property type="match status" value="1"/>
</dbReference>